<accession>A0ABM9GXN9</accession>
<organism evidence="1 2">
    <name type="scientific">Streptomyces globisporus</name>
    <dbReference type="NCBI Taxonomy" id="1908"/>
    <lineage>
        <taxon>Bacteria</taxon>
        <taxon>Bacillati</taxon>
        <taxon>Actinomycetota</taxon>
        <taxon>Actinomycetes</taxon>
        <taxon>Kitasatosporales</taxon>
        <taxon>Streptomycetaceae</taxon>
        <taxon>Streptomyces</taxon>
    </lineage>
</organism>
<name>A0ABM9GXN9_STRGL</name>
<gene>
    <name evidence="1" type="ORF">SGL43_03059</name>
</gene>
<comment type="caution">
    <text evidence="1">The sequence shown here is derived from an EMBL/GenBank/DDBJ whole genome shotgun (WGS) entry which is preliminary data.</text>
</comment>
<reference evidence="1" key="1">
    <citation type="submission" date="2022-03" db="EMBL/GenBank/DDBJ databases">
        <authorList>
            <person name="Leyn A S."/>
        </authorList>
    </citation>
    <scope>NUCLEOTIDE SEQUENCE</scope>
    <source>
        <strain evidence="1">Streptomyces globisporus 4-3</strain>
    </source>
</reference>
<protein>
    <submittedName>
        <fullName evidence="1">Uncharacterized protein</fullName>
    </submittedName>
</protein>
<evidence type="ECO:0000313" key="2">
    <source>
        <dbReference type="Proteomes" id="UP001154015"/>
    </source>
</evidence>
<dbReference type="Proteomes" id="UP001154015">
    <property type="component" value="Unassembled WGS sequence"/>
</dbReference>
<evidence type="ECO:0000313" key="1">
    <source>
        <dbReference type="EMBL" id="CAH9416037.1"/>
    </source>
</evidence>
<dbReference type="EMBL" id="CAKXYP010000008">
    <property type="protein sequence ID" value="CAH9416037.1"/>
    <property type="molecule type" value="Genomic_DNA"/>
</dbReference>
<sequence>MAGDRPEAALRRVRVRLWRTATPCPRHAWPPATVGLQVRADDGHETYLAVRIKGSVPPNLTTLILRNVPG</sequence>
<keyword evidence="2" id="KW-1185">Reference proteome</keyword>
<proteinExistence type="predicted"/>